<dbReference type="InterPro" id="IPR051693">
    <property type="entry name" value="UPF0046_metallophosphoest"/>
</dbReference>
<name>A0A183GW97_HELPZ</name>
<accession>A0A183GW97</accession>
<dbReference type="SUPFAM" id="SSF56300">
    <property type="entry name" value="Metallo-dependent phosphatases"/>
    <property type="match status" value="1"/>
</dbReference>
<dbReference type="WBParaSite" id="HPBE_0002696701-mRNA-1">
    <property type="protein sequence ID" value="HPBE_0002696701-mRNA-1"/>
    <property type="gene ID" value="HPBE_0002696701"/>
</dbReference>
<dbReference type="PANTHER" id="PTHR12905">
    <property type="entry name" value="METALLOPHOSPHOESTERASE"/>
    <property type="match status" value="1"/>
</dbReference>
<evidence type="ECO:0000313" key="2">
    <source>
        <dbReference type="WBParaSite" id="HPBE_0002696701-mRNA-1"/>
    </source>
</evidence>
<dbReference type="InterPro" id="IPR029052">
    <property type="entry name" value="Metallo-depent_PP-like"/>
</dbReference>
<dbReference type="PANTHER" id="PTHR12905:SF0">
    <property type="entry name" value="CALCINEURIN-LIKE PHOSPHOESTERASE DOMAIN-CONTAINING PROTEIN"/>
    <property type="match status" value="1"/>
</dbReference>
<dbReference type="Proteomes" id="UP000050761">
    <property type="component" value="Unassembled WGS sequence"/>
</dbReference>
<protein>
    <submittedName>
        <fullName evidence="2">Metallophos domain-containing protein</fullName>
    </submittedName>
</protein>
<dbReference type="AlphaFoldDB" id="A0A183GW97"/>
<keyword evidence="1" id="KW-1185">Reference proteome</keyword>
<sequence>LEDSVIELFGITIYGTPWQPRVDNWAFNLTRGQALLDKWNNIPAGVDVLLTHTPPLGKHSCCSSTAERAYAATEVRVSYDIADA</sequence>
<dbReference type="Gene3D" id="3.60.21.10">
    <property type="match status" value="1"/>
</dbReference>
<evidence type="ECO:0000313" key="1">
    <source>
        <dbReference type="Proteomes" id="UP000050761"/>
    </source>
</evidence>
<reference evidence="2" key="1">
    <citation type="submission" date="2019-09" db="UniProtKB">
        <authorList>
            <consortium name="WormBaseParasite"/>
        </authorList>
    </citation>
    <scope>IDENTIFICATION</scope>
</reference>
<organism evidence="1 2">
    <name type="scientific">Heligmosomoides polygyrus</name>
    <name type="common">Parasitic roundworm</name>
    <dbReference type="NCBI Taxonomy" id="6339"/>
    <lineage>
        <taxon>Eukaryota</taxon>
        <taxon>Metazoa</taxon>
        <taxon>Ecdysozoa</taxon>
        <taxon>Nematoda</taxon>
        <taxon>Chromadorea</taxon>
        <taxon>Rhabditida</taxon>
        <taxon>Rhabditina</taxon>
        <taxon>Rhabditomorpha</taxon>
        <taxon>Strongyloidea</taxon>
        <taxon>Heligmosomidae</taxon>
        <taxon>Heligmosomoides</taxon>
    </lineage>
</organism>
<proteinExistence type="predicted"/>